<evidence type="ECO:0000313" key="2">
    <source>
        <dbReference type="Proteomes" id="UP000053989"/>
    </source>
</evidence>
<dbReference type="SUPFAM" id="SSF56784">
    <property type="entry name" value="HAD-like"/>
    <property type="match status" value="1"/>
</dbReference>
<dbReference type="PANTHER" id="PTHR17901">
    <property type="entry name" value="MAGNESIUM-DEPENDENT PHOSPHATASE 1 MDP1"/>
    <property type="match status" value="1"/>
</dbReference>
<reference evidence="2" key="2">
    <citation type="submission" date="2015-01" db="EMBL/GenBank/DDBJ databases">
        <title>Evolutionary Origins and Diversification of the Mycorrhizal Mutualists.</title>
        <authorList>
            <consortium name="DOE Joint Genome Institute"/>
            <consortium name="Mycorrhizal Genomics Consortium"/>
            <person name="Kohler A."/>
            <person name="Kuo A."/>
            <person name="Nagy L.G."/>
            <person name="Floudas D."/>
            <person name="Copeland A."/>
            <person name="Barry K.W."/>
            <person name="Cichocki N."/>
            <person name="Veneault-Fourrey C."/>
            <person name="LaButti K."/>
            <person name="Lindquist E.A."/>
            <person name="Lipzen A."/>
            <person name="Lundell T."/>
            <person name="Morin E."/>
            <person name="Murat C."/>
            <person name="Riley R."/>
            <person name="Ohm R."/>
            <person name="Sun H."/>
            <person name="Tunlid A."/>
            <person name="Henrissat B."/>
            <person name="Grigoriev I.V."/>
            <person name="Hibbett D.S."/>
            <person name="Martin F."/>
        </authorList>
    </citation>
    <scope>NUCLEOTIDE SEQUENCE [LARGE SCALE GENOMIC DNA]</scope>
    <source>
        <strain evidence="2">Foug A</strain>
    </source>
</reference>
<dbReference type="Gene3D" id="3.40.50.1000">
    <property type="entry name" value="HAD superfamily/HAD-like"/>
    <property type="match status" value="1"/>
</dbReference>
<dbReference type="NCBIfam" id="TIGR01681">
    <property type="entry name" value="HAD-SF-IIIC"/>
    <property type="match status" value="1"/>
</dbReference>
<dbReference type="HOGENOM" id="CLU_071162_0_0_1"/>
<dbReference type="Proteomes" id="UP000053989">
    <property type="component" value="Unassembled WGS sequence"/>
</dbReference>
<dbReference type="NCBIfam" id="TIGR01685">
    <property type="entry name" value="MDP-1"/>
    <property type="match status" value="1"/>
</dbReference>
<proteinExistence type="predicted"/>
<dbReference type="InParanoid" id="A0A0C3D4K1"/>
<dbReference type="AlphaFoldDB" id="A0A0C3D4K1"/>
<gene>
    <name evidence="1" type="ORF">SCLCIDRAFT_1220986</name>
</gene>
<dbReference type="PANTHER" id="PTHR17901:SF14">
    <property type="entry name" value="MAGNESIUM-DEPENDENT PHOSPHATASE 1"/>
    <property type="match status" value="1"/>
</dbReference>
<dbReference type="FunCoup" id="A0A0C3D4K1">
    <property type="interactions" value="37"/>
</dbReference>
<dbReference type="GO" id="GO:0003993">
    <property type="term" value="F:acid phosphatase activity"/>
    <property type="evidence" value="ECO:0007669"/>
    <property type="project" value="TreeGrafter"/>
</dbReference>
<keyword evidence="2" id="KW-1185">Reference proteome</keyword>
<dbReference type="SFLD" id="SFLDG01129">
    <property type="entry name" value="C1.5:_HAD__Beta-PGM__Phosphata"/>
    <property type="match status" value="1"/>
</dbReference>
<dbReference type="InterPro" id="IPR010036">
    <property type="entry name" value="MDP_1_eu_arc"/>
</dbReference>
<evidence type="ECO:0008006" key="3">
    <source>
        <dbReference type="Google" id="ProtNLM"/>
    </source>
</evidence>
<evidence type="ECO:0000313" key="1">
    <source>
        <dbReference type="EMBL" id="KIM55700.1"/>
    </source>
</evidence>
<name>A0A0C3D4K1_9AGAM</name>
<protein>
    <recommendedName>
        <fullName evidence="3">Magnesium-dependent phosphatase-1</fullName>
    </recommendedName>
</protein>
<dbReference type="SFLD" id="SFLDS00003">
    <property type="entry name" value="Haloacid_Dehalogenase"/>
    <property type="match status" value="1"/>
</dbReference>
<dbReference type="STRING" id="1036808.A0A0C3D4K1"/>
<dbReference type="InterPro" id="IPR010033">
    <property type="entry name" value="HAD_SF_ppase_IIIC"/>
</dbReference>
<sequence>MRLPRLIAFDLDYTLWAFGAYGLSPPLVQDHTTGIVCDSPTACDGTESPPTIVKFHREVPMILKNLRSLGVTVATCSRTSTPKMALEALKLIRIIDGSSTDTRSKLSLCELELYRTDKTVHFKEVHIKTGLPYSEMLFFDDETRNQDVETLGVTFILVPEGRGMDIELLEQGIQEWRRRRSNILAHGEHYVQ</sequence>
<dbReference type="EMBL" id="KN822129">
    <property type="protein sequence ID" value="KIM55700.1"/>
    <property type="molecule type" value="Genomic_DNA"/>
</dbReference>
<dbReference type="OrthoDB" id="2865258at2759"/>
<dbReference type="Pfam" id="PF12689">
    <property type="entry name" value="Acid_PPase"/>
    <property type="match status" value="1"/>
</dbReference>
<dbReference type="InterPro" id="IPR036412">
    <property type="entry name" value="HAD-like_sf"/>
</dbReference>
<organism evidence="1 2">
    <name type="scientific">Scleroderma citrinum Foug A</name>
    <dbReference type="NCBI Taxonomy" id="1036808"/>
    <lineage>
        <taxon>Eukaryota</taxon>
        <taxon>Fungi</taxon>
        <taxon>Dikarya</taxon>
        <taxon>Basidiomycota</taxon>
        <taxon>Agaricomycotina</taxon>
        <taxon>Agaricomycetes</taxon>
        <taxon>Agaricomycetidae</taxon>
        <taxon>Boletales</taxon>
        <taxon>Sclerodermatineae</taxon>
        <taxon>Sclerodermataceae</taxon>
        <taxon>Scleroderma</taxon>
    </lineage>
</organism>
<dbReference type="InterPro" id="IPR023214">
    <property type="entry name" value="HAD_sf"/>
</dbReference>
<dbReference type="SFLD" id="SFLDG01131">
    <property type="entry name" value="C1.5.2:_MDP_Like"/>
    <property type="match status" value="1"/>
</dbReference>
<reference evidence="1 2" key="1">
    <citation type="submission" date="2014-04" db="EMBL/GenBank/DDBJ databases">
        <authorList>
            <consortium name="DOE Joint Genome Institute"/>
            <person name="Kuo A."/>
            <person name="Kohler A."/>
            <person name="Nagy L.G."/>
            <person name="Floudas D."/>
            <person name="Copeland A."/>
            <person name="Barry K.W."/>
            <person name="Cichocki N."/>
            <person name="Veneault-Fourrey C."/>
            <person name="LaButti K."/>
            <person name="Lindquist E.A."/>
            <person name="Lipzen A."/>
            <person name="Lundell T."/>
            <person name="Morin E."/>
            <person name="Murat C."/>
            <person name="Sun H."/>
            <person name="Tunlid A."/>
            <person name="Henrissat B."/>
            <person name="Grigoriev I.V."/>
            <person name="Hibbett D.S."/>
            <person name="Martin F."/>
            <person name="Nordberg H.P."/>
            <person name="Cantor M.N."/>
            <person name="Hua S.X."/>
        </authorList>
    </citation>
    <scope>NUCLEOTIDE SEQUENCE [LARGE SCALE GENOMIC DNA]</scope>
    <source>
        <strain evidence="1 2">Foug A</strain>
    </source>
</reference>
<accession>A0A0C3D4K1</accession>